<evidence type="ECO:0000256" key="1">
    <source>
        <dbReference type="ARBA" id="ARBA00010587"/>
    </source>
</evidence>
<comment type="similarity">
    <text evidence="1">Belongs to the hemerythrin family.</text>
</comment>
<dbReference type="PANTHER" id="PTHR37164:SF1">
    <property type="entry name" value="BACTERIOHEMERYTHRIN"/>
    <property type="match status" value="1"/>
</dbReference>
<dbReference type="InterPro" id="IPR012312">
    <property type="entry name" value="Hemerythrin-like"/>
</dbReference>
<dbReference type="InterPro" id="IPR035938">
    <property type="entry name" value="Hemerythrin-like_sf"/>
</dbReference>
<evidence type="ECO:0000313" key="5">
    <source>
        <dbReference type="EMBL" id="OGC69352.1"/>
    </source>
</evidence>
<dbReference type="PANTHER" id="PTHR37164">
    <property type="entry name" value="BACTERIOHEMERYTHRIN"/>
    <property type="match status" value="1"/>
</dbReference>
<dbReference type="GO" id="GO:0046872">
    <property type="term" value="F:metal ion binding"/>
    <property type="evidence" value="ECO:0007669"/>
    <property type="project" value="UniProtKB-KW"/>
</dbReference>
<dbReference type="Pfam" id="PF01814">
    <property type="entry name" value="Hemerythrin"/>
    <property type="match status" value="1"/>
</dbReference>
<dbReference type="InterPro" id="IPR050669">
    <property type="entry name" value="Hemerythrin"/>
</dbReference>
<name>A0A1F4WIW1_UNCKA</name>
<comment type="caution">
    <text evidence="5">The sequence shown here is derived from an EMBL/GenBank/DDBJ whole genome shotgun (WGS) entry which is preliminary data.</text>
</comment>
<sequence length="153" mass="18141">MHKQFVWDDKYSVKVPSIDEQHKRFFELTNQILNVLDNPNFSYTQDFNNPGVTELKKELIRLVVELGNYAFYHLSYEETCMRNFDCSGCDGHTGIHDKYREKVKEYLMRVREEGADVYTLAEEIAEFSQNWLSGHILKKDREYIDCLVSNEVK</sequence>
<dbReference type="InterPro" id="IPR012827">
    <property type="entry name" value="Hemerythrin_metal-bd"/>
</dbReference>
<evidence type="ECO:0000256" key="2">
    <source>
        <dbReference type="ARBA" id="ARBA00022723"/>
    </source>
</evidence>
<keyword evidence="3" id="KW-0408">Iron</keyword>
<dbReference type="Proteomes" id="UP000179113">
    <property type="component" value="Unassembled WGS sequence"/>
</dbReference>
<feature type="domain" description="Hemerythrin-like" evidence="4">
    <location>
        <begin position="17"/>
        <end position="145"/>
    </location>
</feature>
<evidence type="ECO:0000259" key="4">
    <source>
        <dbReference type="Pfam" id="PF01814"/>
    </source>
</evidence>
<dbReference type="Gene3D" id="1.20.120.50">
    <property type="entry name" value="Hemerythrin-like"/>
    <property type="match status" value="1"/>
</dbReference>
<dbReference type="EMBL" id="MEWA01000021">
    <property type="protein sequence ID" value="OGC69352.1"/>
    <property type="molecule type" value="Genomic_DNA"/>
</dbReference>
<protein>
    <recommendedName>
        <fullName evidence="4">Hemerythrin-like domain-containing protein</fullName>
    </recommendedName>
</protein>
<proteinExistence type="inferred from homology"/>
<keyword evidence="2" id="KW-0479">Metal-binding</keyword>
<dbReference type="CDD" id="cd12107">
    <property type="entry name" value="Hemerythrin"/>
    <property type="match status" value="1"/>
</dbReference>
<dbReference type="NCBIfam" id="TIGR02481">
    <property type="entry name" value="hemeryth_dom"/>
    <property type="match status" value="1"/>
</dbReference>
<reference evidence="5 6" key="1">
    <citation type="journal article" date="2016" name="Nat. Commun.">
        <title>Thousands of microbial genomes shed light on interconnected biogeochemical processes in an aquifer system.</title>
        <authorList>
            <person name="Anantharaman K."/>
            <person name="Brown C.T."/>
            <person name="Hug L.A."/>
            <person name="Sharon I."/>
            <person name="Castelle C.J."/>
            <person name="Probst A.J."/>
            <person name="Thomas B.C."/>
            <person name="Singh A."/>
            <person name="Wilkins M.J."/>
            <person name="Karaoz U."/>
            <person name="Brodie E.L."/>
            <person name="Williams K.H."/>
            <person name="Hubbard S.S."/>
            <person name="Banfield J.F."/>
        </authorList>
    </citation>
    <scope>NUCLEOTIDE SEQUENCE [LARGE SCALE GENOMIC DNA]</scope>
</reference>
<evidence type="ECO:0000313" key="6">
    <source>
        <dbReference type="Proteomes" id="UP000179113"/>
    </source>
</evidence>
<evidence type="ECO:0000256" key="3">
    <source>
        <dbReference type="ARBA" id="ARBA00023004"/>
    </source>
</evidence>
<organism evidence="5 6">
    <name type="scientific">candidate division WWE3 bacterium RIFOXYC1_FULL_39_7</name>
    <dbReference type="NCBI Taxonomy" id="1802643"/>
    <lineage>
        <taxon>Bacteria</taxon>
        <taxon>Katanobacteria</taxon>
    </lineage>
</organism>
<dbReference type="AlphaFoldDB" id="A0A1F4WIW1"/>
<accession>A0A1F4WIW1</accession>
<dbReference type="SUPFAM" id="SSF47188">
    <property type="entry name" value="Hemerythrin-like"/>
    <property type="match status" value="1"/>
</dbReference>
<gene>
    <name evidence="5" type="ORF">A2415_03815</name>
</gene>